<keyword evidence="3" id="KW-1185">Reference proteome</keyword>
<evidence type="ECO:0000313" key="3">
    <source>
        <dbReference type="Proteomes" id="UP001194746"/>
    </source>
</evidence>
<accession>A0AAD4GVJ0</accession>
<reference evidence="2" key="1">
    <citation type="journal article" date="2019" name="Beilstein J. Org. Chem.">
        <title>Nanangenines: drimane sesquiterpenoids as the dominant metabolite cohort of a novel Australian fungus, Aspergillus nanangensis.</title>
        <authorList>
            <person name="Lacey H.J."/>
            <person name="Gilchrist C.L.M."/>
            <person name="Crombie A."/>
            <person name="Kalaitzis J.A."/>
            <person name="Vuong D."/>
            <person name="Rutledge P.J."/>
            <person name="Turner P."/>
            <person name="Pitt J.I."/>
            <person name="Lacey E."/>
            <person name="Chooi Y.H."/>
            <person name="Piggott A.M."/>
        </authorList>
    </citation>
    <scope>NUCLEOTIDE SEQUENCE</scope>
    <source>
        <strain evidence="2">MST-FP2251</strain>
    </source>
</reference>
<sequence>MAVEDLSPSSTGGTRHMHRAPPLNNQGDQNDIKAGYFVTVGVGAPQRLATETDSSLMRGDTHKAAVEKLKCERCEGHRSPSYHRKHREDAVQHPAHGICARRRTGCARARQAPQRGPSLQPTVEITASEWVRGQGITSGSPRIQPTSSALIPVYELPGMPISSVDGK</sequence>
<gene>
    <name evidence="2" type="ORF">FE257_005576</name>
</gene>
<dbReference type="AlphaFoldDB" id="A0AAD4GVJ0"/>
<feature type="region of interest" description="Disordered" evidence="1">
    <location>
        <begin position="1"/>
        <end position="31"/>
    </location>
</feature>
<proteinExistence type="predicted"/>
<dbReference type="EMBL" id="VCAU01000024">
    <property type="protein sequence ID" value="KAF9890710.1"/>
    <property type="molecule type" value="Genomic_DNA"/>
</dbReference>
<organism evidence="2 3">
    <name type="scientific">Aspergillus nanangensis</name>
    <dbReference type="NCBI Taxonomy" id="2582783"/>
    <lineage>
        <taxon>Eukaryota</taxon>
        <taxon>Fungi</taxon>
        <taxon>Dikarya</taxon>
        <taxon>Ascomycota</taxon>
        <taxon>Pezizomycotina</taxon>
        <taxon>Eurotiomycetes</taxon>
        <taxon>Eurotiomycetidae</taxon>
        <taxon>Eurotiales</taxon>
        <taxon>Aspergillaceae</taxon>
        <taxon>Aspergillus</taxon>
        <taxon>Aspergillus subgen. Circumdati</taxon>
    </lineage>
</organism>
<protein>
    <submittedName>
        <fullName evidence="2">Uncharacterized protein</fullName>
    </submittedName>
</protein>
<evidence type="ECO:0000256" key="1">
    <source>
        <dbReference type="SAM" id="MobiDB-lite"/>
    </source>
</evidence>
<comment type="caution">
    <text evidence="2">The sequence shown here is derived from an EMBL/GenBank/DDBJ whole genome shotgun (WGS) entry which is preliminary data.</text>
</comment>
<dbReference type="Proteomes" id="UP001194746">
    <property type="component" value="Unassembled WGS sequence"/>
</dbReference>
<reference evidence="2" key="2">
    <citation type="submission" date="2020-02" db="EMBL/GenBank/DDBJ databases">
        <authorList>
            <person name="Gilchrist C.L.M."/>
            <person name="Chooi Y.-H."/>
        </authorList>
    </citation>
    <scope>NUCLEOTIDE SEQUENCE</scope>
    <source>
        <strain evidence="2">MST-FP2251</strain>
    </source>
</reference>
<name>A0AAD4GVJ0_ASPNN</name>
<evidence type="ECO:0000313" key="2">
    <source>
        <dbReference type="EMBL" id="KAF9890710.1"/>
    </source>
</evidence>